<protein>
    <submittedName>
        <fullName evidence="2">Uncharacterized protein</fullName>
    </submittedName>
</protein>
<evidence type="ECO:0000313" key="2">
    <source>
        <dbReference type="EMBL" id="KAG6607149.1"/>
    </source>
</evidence>
<dbReference type="Proteomes" id="UP000685013">
    <property type="component" value="Chromosome 1"/>
</dbReference>
<comment type="caution">
    <text evidence="2">The sequence shown here is derived from an EMBL/GenBank/DDBJ whole genome shotgun (WGS) entry which is preliminary data.</text>
</comment>
<keyword evidence="1" id="KW-0732">Signal</keyword>
<reference evidence="2 3" key="1">
    <citation type="journal article" date="2021" name="Hortic Res">
        <title>The domestication of Cucurbita argyrosperma as revealed by the genome of its wild relative.</title>
        <authorList>
            <person name="Barrera-Redondo J."/>
            <person name="Sanchez-de la Vega G."/>
            <person name="Aguirre-Liguori J.A."/>
            <person name="Castellanos-Morales G."/>
            <person name="Gutierrez-Guerrero Y.T."/>
            <person name="Aguirre-Dugua X."/>
            <person name="Aguirre-Planter E."/>
            <person name="Tenaillon M.I."/>
            <person name="Lira-Saade R."/>
            <person name="Eguiarte L.E."/>
        </authorList>
    </citation>
    <scope>NUCLEOTIDE SEQUENCE [LARGE SCALE GENOMIC DNA]</scope>
    <source>
        <strain evidence="2">JBR-2021</strain>
    </source>
</reference>
<gene>
    <name evidence="2" type="ORF">SDJN03_00491</name>
</gene>
<evidence type="ECO:0000313" key="3">
    <source>
        <dbReference type="Proteomes" id="UP000685013"/>
    </source>
</evidence>
<dbReference type="AlphaFoldDB" id="A0AAV6P637"/>
<dbReference type="PROSITE" id="PS51257">
    <property type="entry name" value="PROKAR_LIPOPROTEIN"/>
    <property type="match status" value="1"/>
</dbReference>
<evidence type="ECO:0000256" key="1">
    <source>
        <dbReference type="SAM" id="SignalP"/>
    </source>
</evidence>
<proteinExistence type="predicted"/>
<feature type="non-terminal residue" evidence="2">
    <location>
        <position position="1"/>
    </location>
</feature>
<sequence>MRRNVLVIGFAIGVLLVLSSSCLPAADAKQLKWRLNEDGKAGHVGRYPDQSGRKNHHFIPRDAFNNYAKRQAGTGSSIGKDGMYKVETYRKLERIYSIRAAEVISNGL</sequence>
<keyword evidence="3" id="KW-1185">Reference proteome</keyword>
<organism evidence="2 3">
    <name type="scientific">Cucurbita argyrosperma subsp. sororia</name>
    <dbReference type="NCBI Taxonomy" id="37648"/>
    <lineage>
        <taxon>Eukaryota</taxon>
        <taxon>Viridiplantae</taxon>
        <taxon>Streptophyta</taxon>
        <taxon>Embryophyta</taxon>
        <taxon>Tracheophyta</taxon>
        <taxon>Spermatophyta</taxon>
        <taxon>Magnoliopsida</taxon>
        <taxon>eudicotyledons</taxon>
        <taxon>Gunneridae</taxon>
        <taxon>Pentapetalae</taxon>
        <taxon>rosids</taxon>
        <taxon>fabids</taxon>
        <taxon>Cucurbitales</taxon>
        <taxon>Cucurbitaceae</taxon>
        <taxon>Cucurbiteae</taxon>
        <taxon>Cucurbita</taxon>
    </lineage>
</organism>
<dbReference type="EMBL" id="JAGKQH010000001">
    <property type="protein sequence ID" value="KAG6607149.1"/>
    <property type="molecule type" value="Genomic_DNA"/>
</dbReference>
<accession>A0AAV6P637</accession>
<feature type="chain" id="PRO_5044000552" evidence="1">
    <location>
        <begin position="29"/>
        <end position="108"/>
    </location>
</feature>
<feature type="signal peptide" evidence="1">
    <location>
        <begin position="1"/>
        <end position="28"/>
    </location>
</feature>
<name>A0AAV6P637_9ROSI</name>